<dbReference type="EMBL" id="BGZK01003900">
    <property type="protein sequence ID" value="GBP05424.1"/>
    <property type="molecule type" value="Genomic_DNA"/>
</dbReference>
<keyword evidence="2" id="KW-1185">Reference proteome</keyword>
<accession>A0A4C1SU50</accession>
<organism evidence="1 2">
    <name type="scientific">Eumeta variegata</name>
    <name type="common">Bagworm moth</name>
    <name type="synonym">Eumeta japonica</name>
    <dbReference type="NCBI Taxonomy" id="151549"/>
    <lineage>
        <taxon>Eukaryota</taxon>
        <taxon>Metazoa</taxon>
        <taxon>Ecdysozoa</taxon>
        <taxon>Arthropoda</taxon>
        <taxon>Hexapoda</taxon>
        <taxon>Insecta</taxon>
        <taxon>Pterygota</taxon>
        <taxon>Neoptera</taxon>
        <taxon>Endopterygota</taxon>
        <taxon>Lepidoptera</taxon>
        <taxon>Glossata</taxon>
        <taxon>Ditrysia</taxon>
        <taxon>Tineoidea</taxon>
        <taxon>Psychidae</taxon>
        <taxon>Oiketicinae</taxon>
        <taxon>Eumeta</taxon>
    </lineage>
</organism>
<proteinExistence type="predicted"/>
<evidence type="ECO:0000313" key="2">
    <source>
        <dbReference type="Proteomes" id="UP000299102"/>
    </source>
</evidence>
<evidence type="ECO:0000313" key="1">
    <source>
        <dbReference type="EMBL" id="GBP05424.1"/>
    </source>
</evidence>
<reference evidence="1 2" key="1">
    <citation type="journal article" date="2019" name="Commun. Biol.">
        <title>The bagworm genome reveals a unique fibroin gene that provides high tensile strength.</title>
        <authorList>
            <person name="Kono N."/>
            <person name="Nakamura H."/>
            <person name="Ohtoshi R."/>
            <person name="Tomita M."/>
            <person name="Numata K."/>
            <person name="Arakawa K."/>
        </authorList>
    </citation>
    <scope>NUCLEOTIDE SEQUENCE [LARGE SCALE GENOMIC DNA]</scope>
</reference>
<gene>
    <name evidence="1" type="ORF">EVAR_71414_1</name>
</gene>
<protein>
    <submittedName>
        <fullName evidence="1">Uncharacterized protein</fullName>
    </submittedName>
</protein>
<comment type="caution">
    <text evidence="1">The sequence shown here is derived from an EMBL/GenBank/DDBJ whole genome shotgun (WGS) entry which is preliminary data.</text>
</comment>
<sequence>MCKRAIDTTWGLRPNEVLWLYELVIKPFSSLGLQRGGRHWTPYPTDYCLRKPYSKAISGKDSLKDEHDGHVKPMTMGLREYTKDYGDKGRDS</sequence>
<dbReference type="Proteomes" id="UP000299102">
    <property type="component" value="Unassembled WGS sequence"/>
</dbReference>
<dbReference type="AlphaFoldDB" id="A0A4C1SU50"/>
<name>A0A4C1SU50_EUMVA</name>